<dbReference type="Proteomes" id="UP001058872">
    <property type="component" value="Chromosome"/>
</dbReference>
<protein>
    <recommendedName>
        <fullName evidence="3">Type II toxin-antitoxin system RelE/ParE family toxin</fullName>
    </recommendedName>
</protein>
<organism evidence="1 2">
    <name type="scientific">Bradyrhizobium betae</name>
    <dbReference type="NCBI Taxonomy" id="244734"/>
    <lineage>
        <taxon>Bacteria</taxon>
        <taxon>Pseudomonadati</taxon>
        <taxon>Pseudomonadota</taxon>
        <taxon>Alphaproteobacteria</taxon>
        <taxon>Hyphomicrobiales</taxon>
        <taxon>Nitrobacteraceae</taxon>
        <taxon>Bradyrhizobium</taxon>
    </lineage>
</organism>
<evidence type="ECO:0000313" key="2">
    <source>
        <dbReference type="Proteomes" id="UP001058872"/>
    </source>
</evidence>
<proteinExistence type="predicted"/>
<dbReference type="Pfam" id="PF05973">
    <property type="entry name" value="Gp49"/>
    <property type="match status" value="1"/>
</dbReference>
<dbReference type="RefSeq" id="WP_257180455.1">
    <property type="nucleotide sequence ID" value="NZ_CP028989.1"/>
</dbReference>
<evidence type="ECO:0008006" key="3">
    <source>
        <dbReference type="Google" id="ProtNLM"/>
    </source>
</evidence>
<reference evidence="1" key="1">
    <citation type="submission" date="2018-04" db="EMBL/GenBank/DDBJ databases">
        <title>Genomes of Endosymbiotic and Endophytic Bradyrhizobium Publication status.</title>
        <authorList>
            <person name="Guha S."/>
            <person name="Jorrin B."/>
            <person name="Sarkar M."/>
            <person name="Poole P.S."/>
            <person name="DasGupta M."/>
        </authorList>
    </citation>
    <scope>NUCLEOTIDE SEQUENCE</scope>
    <source>
        <strain evidence="1">WBOS16</strain>
    </source>
</reference>
<accession>A0AAE9NEI1</accession>
<sequence>MRWHGSSRSDVEAFPNDARREAGYQLFQVQIGENPSDWKPMASIGPGVREIRIRQASGAYRIIYLTTIGDVVHVLHAFQKKTQATAKREIDLAKARLRQIR</sequence>
<dbReference type="InterPro" id="IPR009241">
    <property type="entry name" value="HigB-like"/>
</dbReference>
<gene>
    <name evidence="1" type="ORF">DCM83_24800</name>
</gene>
<evidence type="ECO:0000313" key="1">
    <source>
        <dbReference type="EMBL" id="UUO68117.1"/>
    </source>
</evidence>
<name>A0AAE9NEI1_9BRAD</name>
<dbReference type="AlphaFoldDB" id="A0AAE9NEI1"/>
<dbReference type="EMBL" id="CP028989">
    <property type="protein sequence ID" value="UUO68117.1"/>
    <property type="molecule type" value="Genomic_DNA"/>
</dbReference>